<accession>A0AAD5QDS3</accession>
<dbReference type="AlphaFoldDB" id="A0AAD5QDS3"/>
<protein>
    <submittedName>
        <fullName evidence="1">Uncharacterized protein</fullName>
    </submittedName>
</protein>
<dbReference type="Gene3D" id="3.40.50.1820">
    <property type="entry name" value="alpha/beta hydrolase"/>
    <property type="match status" value="1"/>
</dbReference>
<keyword evidence="2" id="KW-1185">Reference proteome</keyword>
<evidence type="ECO:0000313" key="1">
    <source>
        <dbReference type="EMBL" id="KAJ1345714.1"/>
    </source>
</evidence>
<proteinExistence type="predicted"/>
<gene>
    <name evidence="1" type="ORF">KIN20_000308</name>
</gene>
<name>A0AAD5QDS3_PARTN</name>
<organism evidence="1 2">
    <name type="scientific">Parelaphostrongylus tenuis</name>
    <name type="common">Meningeal worm</name>
    <dbReference type="NCBI Taxonomy" id="148309"/>
    <lineage>
        <taxon>Eukaryota</taxon>
        <taxon>Metazoa</taxon>
        <taxon>Ecdysozoa</taxon>
        <taxon>Nematoda</taxon>
        <taxon>Chromadorea</taxon>
        <taxon>Rhabditida</taxon>
        <taxon>Rhabditina</taxon>
        <taxon>Rhabditomorpha</taxon>
        <taxon>Strongyloidea</taxon>
        <taxon>Metastrongylidae</taxon>
        <taxon>Parelaphostrongylus</taxon>
    </lineage>
</organism>
<evidence type="ECO:0000313" key="2">
    <source>
        <dbReference type="Proteomes" id="UP001196413"/>
    </source>
</evidence>
<dbReference type="SUPFAM" id="SSF53474">
    <property type="entry name" value="alpha/beta-Hydrolases"/>
    <property type="match status" value="1"/>
</dbReference>
<comment type="caution">
    <text evidence="1">The sequence shown here is derived from an EMBL/GenBank/DDBJ whole genome shotgun (WGS) entry which is preliminary data.</text>
</comment>
<dbReference type="InterPro" id="IPR029058">
    <property type="entry name" value="AB_hydrolase_fold"/>
</dbReference>
<dbReference type="Proteomes" id="UP001196413">
    <property type="component" value="Unassembled WGS sequence"/>
</dbReference>
<reference evidence="1" key="1">
    <citation type="submission" date="2021-06" db="EMBL/GenBank/DDBJ databases">
        <title>Parelaphostrongylus tenuis whole genome reference sequence.</title>
        <authorList>
            <person name="Garwood T.J."/>
            <person name="Larsen P.A."/>
            <person name="Fountain-Jones N.M."/>
            <person name="Garbe J.R."/>
            <person name="Macchietto M.G."/>
            <person name="Kania S.A."/>
            <person name="Gerhold R.W."/>
            <person name="Richards J.E."/>
            <person name="Wolf T.M."/>
        </authorList>
    </citation>
    <scope>NUCLEOTIDE SEQUENCE</scope>
    <source>
        <strain evidence="1">MNPRO001-30</strain>
        <tissue evidence="1">Meninges</tissue>
    </source>
</reference>
<sequence>MSKTDKKVSKVTSQCFMEFVKNGNPNTPNLPFRWEAISKCGDLRLLKFCEQPVMIDKVFDTRMEQLERELRKYIPKKSVQQISRTATPE</sequence>
<dbReference type="EMBL" id="JAHQIW010000053">
    <property type="protein sequence ID" value="KAJ1345714.1"/>
    <property type="molecule type" value="Genomic_DNA"/>
</dbReference>